<sequence>MALKLDLRRISHPSDSSYAEELQKILDEVGRVLVKKMAVKNILSAKGSTVKSFDDNDFFDPESALAFYNRTKTEFGVLYKNCSIHLCSRRTTSWYIALFYRLVNMSTITKYILHQGYSYNLFMNSIVFLKALLRNLVLPLSHTRIKNTSINHELNLRIKRILG</sequence>
<proteinExistence type="predicted"/>
<gene>
    <name evidence="1" type="ORF">CDAR_376171</name>
</gene>
<name>A0AAV4VEJ7_9ARAC</name>
<dbReference type="AlphaFoldDB" id="A0AAV4VEJ7"/>
<dbReference type="Proteomes" id="UP001054837">
    <property type="component" value="Unassembled WGS sequence"/>
</dbReference>
<evidence type="ECO:0000313" key="1">
    <source>
        <dbReference type="EMBL" id="GIY68059.1"/>
    </source>
</evidence>
<reference evidence="1 2" key="1">
    <citation type="submission" date="2021-06" db="EMBL/GenBank/DDBJ databases">
        <title>Caerostris darwini draft genome.</title>
        <authorList>
            <person name="Kono N."/>
            <person name="Arakawa K."/>
        </authorList>
    </citation>
    <scope>NUCLEOTIDE SEQUENCE [LARGE SCALE GENOMIC DNA]</scope>
</reference>
<comment type="caution">
    <text evidence="1">The sequence shown here is derived from an EMBL/GenBank/DDBJ whole genome shotgun (WGS) entry which is preliminary data.</text>
</comment>
<dbReference type="EMBL" id="BPLQ01012823">
    <property type="protein sequence ID" value="GIY68059.1"/>
    <property type="molecule type" value="Genomic_DNA"/>
</dbReference>
<organism evidence="1 2">
    <name type="scientific">Caerostris darwini</name>
    <dbReference type="NCBI Taxonomy" id="1538125"/>
    <lineage>
        <taxon>Eukaryota</taxon>
        <taxon>Metazoa</taxon>
        <taxon>Ecdysozoa</taxon>
        <taxon>Arthropoda</taxon>
        <taxon>Chelicerata</taxon>
        <taxon>Arachnida</taxon>
        <taxon>Araneae</taxon>
        <taxon>Araneomorphae</taxon>
        <taxon>Entelegynae</taxon>
        <taxon>Araneoidea</taxon>
        <taxon>Araneidae</taxon>
        <taxon>Caerostris</taxon>
    </lineage>
</organism>
<accession>A0AAV4VEJ7</accession>
<keyword evidence="2" id="KW-1185">Reference proteome</keyword>
<evidence type="ECO:0000313" key="2">
    <source>
        <dbReference type="Proteomes" id="UP001054837"/>
    </source>
</evidence>
<protein>
    <submittedName>
        <fullName evidence="1">Uncharacterized protein</fullName>
    </submittedName>
</protein>